<dbReference type="SUPFAM" id="SSF46785">
    <property type="entry name" value="Winged helix' DNA-binding domain"/>
    <property type="match status" value="2"/>
</dbReference>
<organism evidence="6 7">
    <name type="scientific">Aestuariirhabdus litorea</name>
    <dbReference type="NCBI Taxonomy" id="2528527"/>
    <lineage>
        <taxon>Bacteria</taxon>
        <taxon>Pseudomonadati</taxon>
        <taxon>Pseudomonadota</taxon>
        <taxon>Gammaproteobacteria</taxon>
        <taxon>Oceanospirillales</taxon>
        <taxon>Aestuariirhabdaceae</taxon>
        <taxon>Aestuariirhabdus</taxon>
    </lineage>
</organism>
<sequence>MSHSEQEINTPYNLKLVLEGALFAAGKPLTVEKMGQLFEEHERPSNEEIRAALQTIEAECEGRSIELKLVASGFRLQVRQNLSTWVNRLWEEKPQRYSRAMLETLALIAYRQPITRGEIEDIRGVSVSSNIVKTLLERDWVRVVGHRDVPGRPSMYATTRQFLDYFNLKNLDELPVLSEIRDLERLSEELDQQALAVAGAPLAPGEAVGDTAAAEGEAVAEVPAKTDISSLFEGGPQSELEEDEALFRELDEMEKSLPSSFKDLLKGGIKSGQEEPCSPGTESLEAGEVASESTLPAAEEAAGNGVEEQSVEKSDRG</sequence>
<dbReference type="NCBIfam" id="TIGR00281">
    <property type="entry name" value="SMC-Scp complex subunit ScpB"/>
    <property type="match status" value="1"/>
</dbReference>
<evidence type="ECO:0000256" key="4">
    <source>
        <dbReference type="ARBA" id="ARBA00023306"/>
    </source>
</evidence>
<feature type="compositionally biased region" description="Low complexity" evidence="5">
    <location>
        <begin position="297"/>
        <end position="308"/>
    </location>
</feature>
<dbReference type="PANTHER" id="PTHR34298">
    <property type="entry name" value="SEGREGATION AND CONDENSATION PROTEIN B"/>
    <property type="match status" value="1"/>
</dbReference>
<dbReference type="Gene3D" id="1.10.10.10">
    <property type="entry name" value="Winged helix-like DNA-binding domain superfamily/Winged helix DNA-binding domain"/>
    <property type="match status" value="2"/>
</dbReference>
<name>A0A3P3VRR0_9GAMM</name>
<evidence type="ECO:0000256" key="5">
    <source>
        <dbReference type="SAM" id="MobiDB-lite"/>
    </source>
</evidence>
<reference evidence="6 7" key="2">
    <citation type="submission" date="2018-12" db="EMBL/GenBank/DDBJ databases">
        <title>Simiduia agarivorans gen. nov., sp. nov., a marine, agarolytic bacterium isolated from shallow coastal water from Keelung, Taiwan.</title>
        <authorList>
            <person name="Shieh W.Y."/>
        </authorList>
    </citation>
    <scope>NUCLEOTIDE SEQUENCE [LARGE SCALE GENOMIC DNA]</scope>
    <source>
        <strain evidence="6 7">GTF-13</strain>
    </source>
</reference>
<keyword evidence="1" id="KW-0963">Cytoplasm</keyword>
<keyword evidence="4" id="KW-0131">Cell cycle</keyword>
<protein>
    <submittedName>
        <fullName evidence="6">SMC-Scp complex subunit ScpB</fullName>
    </submittedName>
</protein>
<proteinExistence type="predicted"/>
<comment type="caution">
    <text evidence="6">The sequence shown here is derived from an EMBL/GenBank/DDBJ whole genome shotgun (WGS) entry which is preliminary data.</text>
</comment>
<evidence type="ECO:0000313" key="7">
    <source>
        <dbReference type="Proteomes" id="UP000280792"/>
    </source>
</evidence>
<dbReference type="GO" id="GO:0051301">
    <property type="term" value="P:cell division"/>
    <property type="evidence" value="ECO:0007669"/>
    <property type="project" value="UniProtKB-KW"/>
</dbReference>
<feature type="region of interest" description="Disordered" evidence="5">
    <location>
        <begin position="264"/>
        <end position="317"/>
    </location>
</feature>
<dbReference type="EMBL" id="QWEZ01000001">
    <property type="protein sequence ID" value="RRJ85435.1"/>
    <property type="molecule type" value="Genomic_DNA"/>
</dbReference>
<dbReference type="AlphaFoldDB" id="A0A3P3VRR0"/>
<keyword evidence="3" id="KW-0159">Chromosome partition</keyword>
<evidence type="ECO:0000256" key="3">
    <source>
        <dbReference type="ARBA" id="ARBA00022829"/>
    </source>
</evidence>
<gene>
    <name evidence="6" type="primary">scpB</name>
    <name evidence="6" type="ORF">D0544_03655</name>
</gene>
<dbReference type="GO" id="GO:0051304">
    <property type="term" value="P:chromosome separation"/>
    <property type="evidence" value="ECO:0007669"/>
    <property type="project" value="InterPro"/>
</dbReference>
<keyword evidence="7" id="KW-1185">Reference proteome</keyword>
<dbReference type="PANTHER" id="PTHR34298:SF2">
    <property type="entry name" value="SEGREGATION AND CONDENSATION PROTEIN B"/>
    <property type="match status" value="1"/>
</dbReference>
<dbReference type="InterPro" id="IPR036390">
    <property type="entry name" value="WH_DNA-bd_sf"/>
</dbReference>
<evidence type="ECO:0000256" key="2">
    <source>
        <dbReference type="ARBA" id="ARBA00022618"/>
    </source>
</evidence>
<dbReference type="InterPro" id="IPR005234">
    <property type="entry name" value="ScpB_csome_segregation"/>
</dbReference>
<accession>A0A3P3VRR0</accession>
<evidence type="ECO:0000313" key="6">
    <source>
        <dbReference type="EMBL" id="RRJ85435.1"/>
    </source>
</evidence>
<dbReference type="Pfam" id="PF04079">
    <property type="entry name" value="SMC_ScpB"/>
    <property type="match status" value="1"/>
</dbReference>
<keyword evidence="2" id="KW-0132">Cell division</keyword>
<dbReference type="InterPro" id="IPR036388">
    <property type="entry name" value="WH-like_DNA-bd_sf"/>
</dbReference>
<evidence type="ECO:0000256" key="1">
    <source>
        <dbReference type="ARBA" id="ARBA00022490"/>
    </source>
</evidence>
<dbReference type="Proteomes" id="UP000280792">
    <property type="component" value="Unassembled WGS sequence"/>
</dbReference>
<reference evidence="6 7" key="1">
    <citation type="submission" date="2018-08" db="EMBL/GenBank/DDBJ databases">
        <authorList>
            <person name="Khan S.A."/>
        </authorList>
    </citation>
    <scope>NUCLEOTIDE SEQUENCE [LARGE SCALE GENOMIC DNA]</scope>
    <source>
        <strain evidence="6 7">GTF-13</strain>
    </source>
</reference>